<dbReference type="EMBL" id="VIGV01000051">
    <property type="protein sequence ID" value="TWS21726.1"/>
    <property type="molecule type" value="Genomic_DNA"/>
</dbReference>
<keyword evidence="2" id="KW-1185">Reference proteome</keyword>
<organism evidence="1 2">
    <name type="scientific">Tsukamurella sputi</name>
    <dbReference type="NCBI Taxonomy" id="2591848"/>
    <lineage>
        <taxon>Bacteria</taxon>
        <taxon>Bacillati</taxon>
        <taxon>Actinomycetota</taxon>
        <taxon>Actinomycetes</taxon>
        <taxon>Mycobacteriales</taxon>
        <taxon>Tsukamurellaceae</taxon>
        <taxon>Tsukamurella</taxon>
    </lineage>
</organism>
<comment type="caution">
    <text evidence="1">The sequence shown here is derived from an EMBL/GenBank/DDBJ whole genome shotgun (WGS) entry which is preliminary data.</text>
</comment>
<dbReference type="OrthoDB" id="4541095at2"/>
<dbReference type="Proteomes" id="UP000319792">
    <property type="component" value="Unassembled WGS sequence"/>
</dbReference>
<protein>
    <submittedName>
        <fullName evidence="1">Uncharacterized protein</fullName>
    </submittedName>
</protein>
<sequence length="204" mass="22343">MTAPDLAAAAAPRSDQLNADDLIGGPRTVTITEVRRGNSEQPVEIVTEEFGPSRPYKPGKSMIRVLLATWGPEASTYTGRKLMLYRDPEITFGRDKVGGIRISAMSHIDKRMSIPLTVTRGRRAPFVVEPLPAGPQLITDDQADDFARRILEAATIDALNTIAADLKTWDLGGHRQRLGTAWTARKNEIEQPVQGAIDDQEQAS</sequence>
<reference evidence="1 2" key="1">
    <citation type="submission" date="2019-08" db="EMBL/GenBank/DDBJ databases">
        <title>Tsukamurella conjunctivitidis sp. nov., Tsukamurella assacharolytica sp. nov. and Tsukamurella sputae sp. nov. isolated from patients with conjunctivitis, bacteraemia (lymphoma) and respiratory infection (sputum) in Hong Kong.</title>
        <authorList>
            <person name="Fok K.M.N."/>
            <person name="Fong J.Y.H."/>
        </authorList>
    </citation>
    <scope>NUCLEOTIDE SEQUENCE [LARGE SCALE GENOMIC DNA]</scope>
    <source>
        <strain evidence="1 2">HKU70</strain>
    </source>
</reference>
<evidence type="ECO:0000313" key="2">
    <source>
        <dbReference type="Proteomes" id="UP000319792"/>
    </source>
</evidence>
<proteinExistence type="predicted"/>
<name>A0A5C5RFK9_9ACTN</name>
<accession>A0A5C5RFK9</accession>
<dbReference type="AlphaFoldDB" id="A0A5C5RFK9"/>
<evidence type="ECO:0000313" key="1">
    <source>
        <dbReference type="EMBL" id="TWS21726.1"/>
    </source>
</evidence>
<gene>
    <name evidence="1" type="ORF">FK268_23105</name>
</gene>